<sequence length="190" mass="20588">MRNWLKAVALPGLVGVALLSGCASSLPPAAPNPYAVPTYAIAPADQLRITVFGEEALSKEYIVTSAGDISFPLLGDVPAAGKSVAELSQMLTTELSSGYLNDPRVNVEVLNYRPFYVLGEVSNSGEFTFKPELTAMQAVAVAGGFTYRADRKRVFIRRAGDDREYTYDLDGGRPVYIQPGDTIRVGERFF</sequence>
<evidence type="ECO:0000256" key="2">
    <source>
        <dbReference type="SAM" id="SignalP"/>
    </source>
</evidence>
<dbReference type="Proteomes" id="UP000265366">
    <property type="component" value="Unassembled WGS sequence"/>
</dbReference>
<dbReference type="EMBL" id="QXFM01000057">
    <property type="protein sequence ID" value="RIV89763.1"/>
    <property type="molecule type" value="Genomic_DNA"/>
</dbReference>
<keyword evidence="1 2" id="KW-0732">Signal</keyword>
<dbReference type="Pfam" id="PF10531">
    <property type="entry name" value="SLBB"/>
    <property type="match status" value="1"/>
</dbReference>
<dbReference type="InterPro" id="IPR019554">
    <property type="entry name" value="Soluble_ligand-bd"/>
</dbReference>
<dbReference type="InterPro" id="IPR049712">
    <property type="entry name" value="Poly_export"/>
</dbReference>
<feature type="domain" description="Polysaccharide export protein N-terminal" evidence="3">
    <location>
        <begin position="36"/>
        <end position="109"/>
    </location>
</feature>
<evidence type="ECO:0000313" key="5">
    <source>
        <dbReference type="EMBL" id="RIV89763.1"/>
    </source>
</evidence>
<accession>A0A3A1P786</accession>
<evidence type="ECO:0000259" key="3">
    <source>
        <dbReference type="Pfam" id="PF02563"/>
    </source>
</evidence>
<dbReference type="Gene3D" id="3.10.560.10">
    <property type="entry name" value="Outer membrane lipoprotein wza domain like"/>
    <property type="match status" value="1"/>
</dbReference>
<reference evidence="5 6" key="1">
    <citation type="submission" date="2018-08" db="EMBL/GenBank/DDBJ databases">
        <title>Erythrobacter zhengii sp.nov., a bacterium isolated from deep-sea sediment.</title>
        <authorList>
            <person name="Fang C."/>
            <person name="Wu Y.-H."/>
            <person name="Sun C."/>
            <person name="Wang H."/>
            <person name="Cheng H."/>
            <person name="Meng F.-X."/>
            <person name="Wang C.-S."/>
            <person name="Xu X.-W."/>
        </authorList>
    </citation>
    <scope>NUCLEOTIDE SEQUENCE [LARGE SCALE GENOMIC DNA]</scope>
    <source>
        <strain evidence="5 6">CCTCC AB 2015396</strain>
    </source>
</reference>
<feature type="chain" id="PRO_5017433786" evidence="2">
    <location>
        <begin position="26"/>
        <end position="190"/>
    </location>
</feature>
<dbReference type="OrthoDB" id="197007at2"/>
<dbReference type="AlphaFoldDB" id="A0A3A1P786"/>
<dbReference type="Gene3D" id="3.30.1950.10">
    <property type="entry name" value="wza like domain"/>
    <property type="match status" value="1"/>
</dbReference>
<protein>
    <submittedName>
        <fullName evidence="5">Polysaccharide export protein</fullName>
    </submittedName>
</protein>
<feature type="domain" description="Soluble ligand binding" evidence="4">
    <location>
        <begin position="115"/>
        <end position="162"/>
    </location>
</feature>
<name>A0A3A1P786_9SPHN</name>
<proteinExistence type="predicted"/>
<evidence type="ECO:0000313" key="6">
    <source>
        <dbReference type="Proteomes" id="UP000265366"/>
    </source>
</evidence>
<evidence type="ECO:0000256" key="1">
    <source>
        <dbReference type="ARBA" id="ARBA00022729"/>
    </source>
</evidence>
<dbReference type="InterPro" id="IPR003715">
    <property type="entry name" value="Poly_export_N"/>
</dbReference>
<gene>
    <name evidence="5" type="ORF">D2V17_05720</name>
</gene>
<dbReference type="Pfam" id="PF02563">
    <property type="entry name" value="Poly_export"/>
    <property type="match status" value="1"/>
</dbReference>
<dbReference type="GO" id="GO:0015159">
    <property type="term" value="F:polysaccharide transmembrane transporter activity"/>
    <property type="evidence" value="ECO:0007669"/>
    <property type="project" value="InterPro"/>
</dbReference>
<dbReference type="PROSITE" id="PS51257">
    <property type="entry name" value="PROKAR_LIPOPROTEIN"/>
    <property type="match status" value="1"/>
</dbReference>
<dbReference type="PANTHER" id="PTHR33619">
    <property type="entry name" value="POLYSACCHARIDE EXPORT PROTEIN GFCE-RELATED"/>
    <property type="match status" value="1"/>
</dbReference>
<organism evidence="5 6">
    <name type="scientific">Aurantiacibacter xanthus</name>
    <dbReference type="NCBI Taxonomy" id="1784712"/>
    <lineage>
        <taxon>Bacteria</taxon>
        <taxon>Pseudomonadati</taxon>
        <taxon>Pseudomonadota</taxon>
        <taxon>Alphaproteobacteria</taxon>
        <taxon>Sphingomonadales</taxon>
        <taxon>Erythrobacteraceae</taxon>
        <taxon>Aurantiacibacter</taxon>
    </lineage>
</organism>
<dbReference type="PANTHER" id="PTHR33619:SF3">
    <property type="entry name" value="POLYSACCHARIDE EXPORT PROTEIN GFCE-RELATED"/>
    <property type="match status" value="1"/>
</dbReference>
<keyword evidence="6" id="KW-1185">Reference proteome</keyword>
<feature type="signal peptide" evidence="2">
    <location>
        <begin position="1"/>
        <end position="25"/>
    </location>
</feature>
<evidence type="ECO:0000259" key="4">
    <source>
        <dbReference type="Pfam" id="PF10531"/>
    </source>
</evidence>
<comment type="caution">
    <text evidence="5">The sequence shown here is derived from an EMBL/GenBank/DDBJ whole genome shotgun (WGS) entry which is preliminary data.</text>
</comment>